<dbReference type="Gene3D" id="3.50.50.60">
    <property type="entry name" value="FAD/NAD(P)-binding domain"/>
    <property type="match status" value="2"/>
</dbReference>
<protein>
    <recommendedName>
        <fullName evidence="7">Thioredoxin reductase</fullName>
        <ecNumber evidence="7">1.8.1.9</ecNumber>
    </recommendedName>
</protein>
<keyword evidence="11" id="KW-1185">Reference proteome</keyword>
<evidence type="ECO:0000256" key="7">
    <source>
        <dbReference type="RuleBase" id="RU003880"/>
    </source>
</evidence>
<evidence type="ECO:0000313" key="11">
    <source>
        <dbReference type="Proteomes" id="UP000427906"/>
    </source>
</evidence>
<gene>
    <name evidence="10" type="ORF">DSCA_33220</name>
</gene>
<evidence type="ECO:0000256" key="6">
    <source>
        <dbReference type="ARBA" id="ARBA00023284"/>
    </source>
</evidence>
<dbReference type="PANTHER" id="PTHR48105">
    <property type="entry name" value="THIOREDOXIN REDUCTASE 1-RELATED-RELATED"/>
    <property type="match status" value="1"/>
</dbReference>
<evidence type="ECO:0000256" key="8">
    <source>
        <dbReference type="RuleBase" id="RU003881"/>
    </source>
</evidence>
<feature type="domain" description="FAD/NAD(P)-binding" evidence="9">
    <location>
        <begin position="7"/>
        <end position="281"/>
    </location>
</feature>
<evidence type="ECO:0000256" key="1">
    <source>
        <dbReference type="ARBA" id="ARBA00009333"/>
    </source>
</evidence>
<dbReference type="GO" id="GO:0019430">
    <property type="term" value="P:removal of superoxide radicals"/>
    <property type="evidence" value="ECO:0007669"/>
    <property type="project" value="UniProtKB-UniRule"/>
</dbReference>
<comment type="cofactor">
    <cofactor evidence="8">
        <name>FAD</name>
        <dbReference type="ChEBI" id="CHEBI:57692"/>
    </cofactor>
    <text evidence="8">Binds 1 FAD per subunit.</text>
</comment>
<evidence type="ECO:0000256" key="4">
    <source>
        <dbReference type="ARBA" id="ARBA00023002"/>
    </source>
</evidence>
<comment type="subunit">
    <text evidence="7">Homodimer.</text>
</comment>
<evidence type="ECO:0000313" key="10">
    <source>
        <dbReference type="EMBL" id="BBO69392.1"/>
    </source>
</evidence>
<dbReference type="NCBIfam" id="TIGR01292">
    <property type="entry name" value="TRX_reduct"/>
    <property type="match status" value="1"/>
</dbReference>
<dbReference type="SUPFAM" id="SSF51905">
    <property type="entry name" value="FAD/NAD(P)-binding domain"/>
    <property type="match status" value="1"/>
</dbReference>
<keyword evidence="5" id="KW-1015">Disulfide bond</keyword>
<comment type="similarity">
    <text evidence="1 7">Belongs to the class-II pyridine nucleotide-disulfide oxidoreductase family.</text>
</comment>
<dbReference type="RefSeq" id="WP_155317435.1">
    <property type="nucleotide sequence ID" value="NZ_AP021874.1"/>
</dbReference>
<dbReference type="PRINTS" id="PR00368">
    <property type="entry name" value="FADPNR"/>
</dbReference>
<dbReference type="AlphaFoldDB" id="A0A5K7YI94"/>
<dbReference type="KEGG" id="dalk:DSCA_33220"/>
<dbReference type="EC" id="1.8.1.9" evidence="7"/>
<dbReference type="InterPro" id="IPR008255">
    <property type="entry name" value="Pyr_nucl-diS_OxRdtase_2_AS"/>
</dbReference>
<dbReference type="GO" id="GO:0004791">
    <property type="term" value="F:thioredoxin-disulfide reductase (NADPH) activity"/>
    <property type="evidence" value="ECO:0007669"/>
    <property type="project" value="UniProtKB-UniRule"/>
</dbReference>
<dbReference type="PRINTS" id="PR00469">
    <property type="entry name" value="PNDRDTASEII"/>
</dbReference>
<dbReference type="Pfam" id="PF07992">
    <property type="entry name" value="Pyr_redox_2"/>
    <property type="match status" value="1"/>
</dbReference>
<keyword evidence="8" id="KW-0521">NADP</keyword>
<dbReference type="PROSITE" id="PS00573">
    <property type="entry name" value="PYRIDINE_REDOX_2"/>
    <property type="match status" value="1"/>
</dbReference>
<dbReference type="InterPro" id="IPR005982">
    <property type="entry name" value="Thioredox_Rdtase"/>
</dbReference>
<proteinExistence type="inferred from homology"/>
<keyword evidence="3 7" id="KW-0274">FAD</keyword>
<dbReference type="InterPro" id="IPR023753">
    <property type="entry name" value="FAD/NAD-binding_dom"/>
</dbReference>
<dbReference type="GO" id="GO:0005737">
    <property type="term" value="C:cytoplasm"/>
    <property type="evidence" value="ECO:0007669"/>
    <property type="project" value="InterPro"/>
</dbReference>
<evidence type="ECO:0000259" key="9">
    <source>
        <dbReference type="Pfam" id="PF07992"/>
    </source>
</evidence>
<evidence type="ECO:0000256" key="3">
    <source>
        <dbReference type="ARBA" id="ARBA00022827"/>
    </source>
</evidence>
<keyword evidence="2 7" id="KW-0285">Flavoprotein</keyword>
<accession>A0A5K7YI94</accession>
<reference evidence="10 11" key="1">
    <citation type="submission" date="2019-11" db="EMBL/GenBank/DDBJ databases">
        <title>Comparative genomics of hydrocarbon-degrading Desulfosarcina strains.</title>
        <authorList>
            <person name="Watanabe M."/>
            <person name="Kojima H."/>
            <person name="Fukui M."/>
        </authorList>
    </citation>
    <scope>NUCLEOTIDE SEQUENCE [LARGE SCALE GENOMIC DNA]</scope>
    <source>
        <strain evidence="10 11">PL12</strain>
    </source>
</reference>
<organism evidence="10 11">
    <name type="scientific">Desulfosarcina alkanivorans</name>
    <dbReference type="NCBI Taxonomy" id="571177"/>
    <lineage>
        <taxon>Bacteria</taxon>
        <taxon>Pseudomonadati</taxon>
        <taxon>Thermodesulfobacteriota</taxon>
        <taxon>Desulfobacteria</taxon>
        <taxon>Desulfobacterales</taxon>
        <taxon>Desulfosarcinaceae</taxon>
        <taxon>Desulfosarcina</taxon>
    </lineage>
</organism>
<dbReference type="OrthoDB" id="9806179at2"/>
<dbReference type="EMBL" id="AP021874">
    <property type="protein sequence ID" value="BBO69392.1"/>
    <property type="molecule type" value="Genomic_DNA"/>
</dbReference>
<name>A0A5K7YI94_9BACT</name>
<dbReference type="InterPro" id="IPR050097">
    <property type="entry name" value="Ferredoxin-NADP_redctase_2"/>
</dbReference>
<dbReference type="InterPro" id="IPR036188">
    <property type="entry name" value="FAD/NAD-bd_sf"/>
</dbReference>
<evidence type="ECO:0000256" key="5">
    <source>
        <dbReference type="ARBA" id="ARBA00023157"/>
    </source>
</evidence>
<comment type="catalytic activity">
    <reaction evidence="7">
        <text>[thioredoxin]-dithiol + NADP(+) = [thioredoxin]-disulfide + NADPH + H(+)</text>
        <dbReference type="Rhea" id="RHEA:20345"/>
        <dbReference type="Rhea" id="RHEA-COMP:10698"/>
        <dbReference type="Rhea" id="RHEA-COMP:10700"/>
        <dbReference type="ChEBI" id="CHEBI:15378"/>
        <dbReference type="ChEBI" id="CHEBI:29950"/>
        <dbReference type="ChEBI" id="CHEBI:50058"/>
        <dbReference type="ChEBI" id="CHEBI:57783"/>
        <dbReference type="ChEBI" id="CHEBI:58349"/>
        <dbReference type="EC" id="1.8.1.9"/>
    </reaction>
</comment>
<evidence type="ECO:0000256" key="2">
    <source>
        <dbReference type="ARBA" id="ARBA00022630"/>
    </source>
</evidence>
<sequence length="325" mass="34776">MAQCDFYDLVIIGGGPGGLSAAIYAMRAALKTVMVEKGVTGGQVAMSDEVENYPGFTHISGAELSMKFTQHAQSYDLEMISQEVTALDPGLDHHTVKLANGESLKAHAVILATGGSPRKLDVHGEREFYGKGVSYCATCDGFFFRGKTVVVVGGGDSAAEEALYLAKLCKKVYIAHRRDELRASKILQQRIFDDCNIEMLWNTVVTEIKAGEDGVNGVALKDTVTADARSLDVDGVFIFIGFNPNNELVPAGTRMNADGLVVTDEKCETNSPGVYVIGDLREKFARQIVLSAADGCTAALAAAHYVEAKKSVRGDTCELPPDAVE</sequence>
<dbReference type="Proteomes" id="UP000427906">
    <property type="component" value="Chromosome"/>
</dbReference>
<keyword evidence="6 7" id="KW-0676">Redox-active center</keyword>
<keyword evidence="4 7" id="KW-0560">Oxidoreductase</keyword>